<protein>
    <submittedName>
        <fullName evidence="1">Uncharacterized protein</fullName>
    </submittedName>
</protein>
<reference evidence="1 2" key="1">
    <citation type="journal article" date="2015" name="Environ. Microbiol.">
        <title>Methane oxidation coupled to nitrate reduction under hypoxia by the Gammaproteobacterium Methylomonas denitrificans, sp. nov. type strain FJG1.</title>
        <authorList>
            <person name="Kits K.D."/>
            <person name="Klotz M.G."/>
            <person name="Stein L.Y."/>
        </authorList>
    </citation>
    <scope>NUCLEOTIDE SEQUENCE [LARGE SCALE GENOMIC DNA]</scope>
    <source>
        <strain evidence="1 2">FJG1</strain>
    </source>
</reference>
<keyword evidence="2" id="KW-1185">Reference proteome</keyword>
<sequence length="256" mass="28678">MQPRCASRFSALISVLYLQEHHPAGWSFLHFLEDMTMKIIERPGITAMQTEASTIRYLNQYHCPYCQTEWEDVWDCGCNDRCPDCNKEIEPYESALIEGESAETESPVDSPSLANAAANGVNRRFVVSYEIDYVHRVSVGITADSPESAQQIAEQAFNDAAIWDDTAAMPLLSDEYHEAEGESLVWESVAVAQLPEPDYSVRQLKQEHAAMQVCRGLVEAYQQGETRGGSIDWEDLDQLIPLAFLALGKPVLEIQS</sequence>
<dbReference type="EMBL" id="CP014476">
    <property type="protein sequence ID" value="AMK79373.1"/>
    <property type="molecule type" value="Genomic_DNA"/>
</dbReference>
<evidence type="ECO:0000313" key="1">
    <source>
        <dbReference type="EMBL" id="AMK79373.1"/>
    </source>
</evidence>
<organism evidence="1 2">
    <name type="scientific">Methylomonas denitrificans</name>
    <dbReference type="NCBI Taxonomy" id="1538553"/>
    <lineage>
        <taxon>Bacteria</taxon>
        <taxon>Pseudomonadati</taxon>
        <taxon>Pseudomonadota</taxon>
        <taxon>Gammaproteobacteria</taxon>
        <taxon>Methylococcales</taxon>
        <taxon>Methylococcaceae</taxon>
        <taxon>Methylomonas</taxon>
    </lineage>
</organism>
<name>A0A140E7J9_9GAMM</name>
<accession>A0A140E7J9</accession>
<dbReference type="Proteomes" id="UP000030512">
    <property type="component" value="Chromosome"/>
</dbReference>
<dbReference type="AlphaFoldDB" id="A0A140E7J9"/>
<dbReference type="OrthoDB" id="5796257at2"/>
<evidence type="ECO:0000313" key="2">
    <source>
        <dbReference type="Proteomes" id="UP000030512"/>
    </source>
</evidence>
<dbReference type="STRING" id="1538553.JT25_023280"/>
<dbReference type="KEGG" id="mdn:JT25_023280"/>
<proteinExistence type="predicted"/>
<gene>
    <name evidence="1" type="ORF">JT25_023280</name>
</gene>